<name>A0ABW8TIH9_9CLOT</name>
<accession>A0ABW8TIH9</accession>
<keyword evidence="2" id="KW-1185">Reference proteome</keyword>
<sequence>MAETSINFLDAAVNELVQGTYMLDYIKEGRYEKSTKGVLDYIHKEVVKRQQGGTFSYKGYDIGFYEFTKKGFKVMGDGCRLITYVKYSDMAKAAFHEISKKVSDRKVNIKIETEFKELLPPLTPEQKEELERDIVKNGCLNPLIVWGDILIDGHHRYEICTKNDIPYDILEMKFKDKLEAMEWAWSNQKNRRNLNKYELAQIALKFKPVIEEKAKEKQLSSLKQNTVNQISDKREETEKSAIEDKKSINTLNELSKISGVSHDTIHKVEYIEKKAPEDIKVKAKTGQLTINSAYNLTKETIETKKKNEEAEKEYQQQLEIEKLEKGEKKQQEEIKKSLPKNVVLLSKHEHQEKHIFGITDFNKMTGEQFDKCLDHTRKYQNVISKVAELSIDKDLLAAWNCTLEKQEEVFLELSTLEVAINNLTVIQNFFKGVKKHE</sequence>
<comment type="caution">
    <text evidence="1">The sequence shown here is derived from an EMBL/GenBank/DDBJ whole genome shotgun (WGS) entry which is preliminary data.</text>
</comment>
<dbReference type="InterPro" id="IPR036086">
    <property type="entry name" value="ParB/Sulfiredoxin_sf"/>
</dbReference>
<gene>
    <name evidence="1" type="ORF">ACJDT4_12625</name>
</gene>
<evidence type="ECO:0008006" key="3">
    <source>
        <dbReference type="Google" id="ProtNLM"/>
    </source>
</evidence>
<dbReference type="Proteomes" id="UP001623592">
    <property type="component" value="Unassembled WGS sequence"/>
</dbReference>
<dbReference type="EMBL" id="JBJIAA010000009">
    <property type="protein sequence ID" value="MFL0251273.1"/>
    <property type="molecule type" value="Genomic_DNA"/>
</dbReference>
<proteinExistence type="predicted"/>
<organism evidence="1 2">
    <name type="scientific">Clostridium neuense</name>
    <dbReference type="NCBI Taxonomy" id="1728934"/>
    <lineage>
        <taxon>Bacteria</taxon>
        <taxon>Bacillati</taxon>
        <taxon>Bacillota</taxon>
        <taxon>Clostridia</taxon>
        <taxon>Eubacteriales</taxon>
        <taxon>Clostridiaceae</taxon>
        <taxon>Clostridium</taxon>
    </lineage>
</organism>
<reference evidence="1 2" key="1">
    <citation type="submission" date="2024-11" db="EMBL/GenBank/DDBJ databases">
        <authorList>
            <person name="Heng Y.C."/>
            <person name="Lim A.C.H."/>
            <person name="Lee J.K.Y."/>
            <person name="Kittelmann S."/>
        </authorList>
    </citation>
    <scope>NUCLEOTIDE SEQUENCE [LARGE SCALE GENOMIC DNA]</scope>
    <source>
        <strain evidence="1 2">WILCCON 0114</strain>
    </source>
</reference>
<dbReference type="Gene3D" id="3.90.1530.10">
    <property type="entry name" value="Conserved hypothetical protein from pyrococcus furiosus pfu- 392566-001, ParB domain"/>
    <property type="match status" value="1"/>
</dbReference>
<dbReference type="RefSeq" id="WP_406787928.1">
    <property type="nucleotide sequence ID" value="NZ_JBJIAA010000009.1"/>
</dbReference>
<protein>
    <recommendedName>
        <fullName evidence="3">ParB/Sulfiredoxin domain-containing protein</fullName>
    </recommendedName>
</protein>
<dbReference type="SUPFAM" id="SSF110849">
    <property type="entry name" value="ParB/Sulfiredoxin"/>
    <property type="match status" value="1"/>
</dbReference>
<evidence type="ECO:0000313" key="2">
    <source>
        <dbReference type="Proteomes" id="UP001623592"/>
    </source>
</evidence>
<evidence type="ECO:0000313" key="1">
    <source>
        <dbReference type="EMBL" id="MFL0251273.1"/>
    </source>
</evidence>